<dbReference type="PANTHER" id="PTHR43544:SF7">
    <property type="entry name" value="NADB-LER2"/>
    <property type="match status" value="1"/>
</dbReference>
<evidence type="ECO:0000256" key="1">
    <source>
        <dbReference type="ARBA" id="ARBA00022857"/>
    </source>
</evidence>
<evidence type="ECO:0000256" key="2">
    <source>
        <dbReference type="ARBA" id="ARBA00023002"/>
    </source>
</evidence>
<reference evidence="3 4" key="1">
    <citation type="submission" date="2017-06" db="EMBL/GenBank/DDBJ databases">
        <title>Investigating the central metabolism of Clostridium thermosuccinogenes.</title>
        <authorList>
            <person name="Koendjbiharie J.G."/>
            <person name="van Kranenburg R."/>
        </authorList>
    </citation>
    <scope>NUCLEOTIDE SEQUENCE [LARGE SCALE GENOMIC DNA]</scope>
    <source>
        <strain evidence="3 4">DSM 5806</strain>
    </source>
</reference>
<dbReference type="InterPro" id="IPR051468">
    <property type="entry name" value="Fungal_SecMetab_SDRs"/>
</dbReference>
<proteinExistence type="predicted"/>
<organism evidence="3 4">
    <name type="scientific">Clostridium thermosuccinogenes</name>
    <dbReference type="NCBI Taxonomy" id="84032"/>
    <lineage>
        <taxon>Bacteria</taxon>
        <taxon>Bacillati</taxon>
        <taxon>Bacillota</taxon>
        <taxon>Clostridia</taxon>
        <taxon>Eubacteriales</taxon>
        <taxon>Clostridiaceae</taxon>
        <taxon>Clostridium</taxon>
    </lineage>
</organism>
<dbReference type="Proteomes" id="UP000236151">
    <property type="component" value="Unassembled WGS sequence"/>
</dbReference>
<dbReference type="EMBL" id="NIOJ01000001">
    <property type="protein sequence ID" value="PNU01550.1"/>
    <property type="molecule type" value="Genomic_DNA"/>
</dbReference>
<evidence type="ECO:0000313" key="3">
    <source>
        <dbReference type="EMBL" id="PNU01550.1"/>
    </source>
</evidence>
<dbReference type="PRINTS" id="PR00081">
    <property type="entry name" value="GDHRDH"/>
</dbReference>
<dbReference type="KEGG" id="cthd:CDO33_16635"/>
<name>A0A2K2FN70_9CLOT</name>
<dbReference type="InterPro" id="IPR002347">
    <property type="entry name" value="SDR_fam"/>
</dbReference>
<keyword evidence="2" id="KW-0560">Oxidoreductase</keyword>
<dbReference type="AlphaFoldDB" id="A0A2K2FN70"/>
<dbReference type="InterPro" id="IPR036291">
    <property type="entry name" value="NAD(P)-bd_dom_sf"/>
</dbReference>
<accession>A0A2K2FN70</accession>
<evidence type="ECO:0000313" key="4">
    <source>
        <dbReference type="Proteomes" id="UP000236151"/>
    </source>
</evidence>
<comment type="caution">
    <text evidence="3">The sequence shown here is derived from an EMBL/GenBank/DDBJ whole genome shotgun (WGS) entry which is preliminary data.</text>
</comment>
<keyword evidence="1" id="KW-0521">NADP</keyword>
<dbReference type="Pfam" id="PF00106">
    <property type="entry name" value="adh_short"/>
    <property type="match status" value="1"/>
</dbReference>
<dbReference type="GO" id="GO:0016491">
    <property type="term" value="F:oxidoreductase activity"/>
    <property type="evidence" value="ECO:0007669"/>
    <property type="project" value="UniProtKB-KW"/>
</dbReference>
<keyword evidence="4" id="KW-1185">Reference proteome</keyword>
<dbReference type="GO" id="GO:0005737">
    <property type="term" value="C:cytoplasm"/>
    <property type="evidence" value="ECO:0007669"/>
    <property type="project" value="TreeGrafter"/>
</dbReference>
<protein>
    <recommendedName>
        <fullName evidence="5">Short-chain dehydrogenase</fullName>
    </recommendedName>
</protein>
<dbReference type="PANTHER" id="PTHR43544">
    <property type="entry name" value="SHORT-CHAIN DEHYDROGENASE/REDUCTASE"/>
    <property type="match status" value="1"/>
</dbReference>
<gene>
    <name evidence="3" type="ORF">CDQ84_00645</name>
</gene>
<dbReference type="SUPFAM" id="SSF51735">
    <property type="entry name" value="NAD(P)-binding Rossmann-fold domains"/>
    <property type="match status" value="1"/>
</dbReference>
<evidence type="ECO:0008006" key="5">
    <source>
        <dbReference type="Google" id="ProtNLM"/>
    </source>
</evidence>
<dbReference type="Gene3D" id="3.40.50.720">
    <property type="entry name" value="NAD(P)-binding Rossmann-like Domain"/>
    <property type="match status" value="1"/>
</dbReference>
<sequence>MVHPALQRRCIMLSTQHIFISGADRGLGFGMTEQLLSQGHIVYAGQYMPEWTQLKDLKARYPDSLFLVPLDVGSDESVKAAAETVANLTSCLDVLISNAGINGHNDKDKGLHIETDTALLVYNVNALGSARLVEHLFPLLEAGSEKKLCFISSEAGSITQCWRSEMFRYCMSKAALNMYVRILFNQLRPKGYRFRLYHPGWIRSYMSGSLNPDAKLDIADAARLAISYFFSQTINEDELVLYGYDGERFSY</sequence>